<feature type="domain" description="Reverse transcriptase Ty1/copia-type" evidence="1">
    <location>
        <begin position="482"/>
        <end position="531"/>
    </location>
</feature>
<dbReference type="AlphaFoldDB" id="A0A1U7V3P9"/>
<name>A0A1U7V3P9_NICSY</name>
<reference evidence="3" key="1">
    <citation type="journal article" date="2013" name="Genome Biol.">
        <title>Reference genomes and transcriptomes of Nicotiana sylvestris and Nicotiana tomentosiformis.</title>
        <authorList>
            <person name="Sierro N."/>
            <person name="Battey J.N."/>
            <person name="Ouadi S."/>
            <person name="Bovet L."/>
            <person name="Goepfert S."/>
            <person name="Bakaher N."/>
            <person name="Peitsch M.C."/>
            <person name="Ivanov N.V."/>
        </authorList>
    </citation>
    <scope>NUCLEOTIDE SEQUENCE [LARGE SCALE GENOMIC DNA]</scope>
</reference>
<dbReference type="Pfam" id="PF25597">
    <property type="entry name" value="SH3_retrovirus"/>
    <property type="match status" value="1"/>
</dbReference>
<gene>
    <name evidence="4" type="primary">LOC104213219</name>
</gene>
<proteinExistence type="predicted"/>
<dbReference type="Pfam" id="PF07727">
    <property type="entry name" value="RVT_2"/>
    <property type="match status" value="1"/>
</dbReference>
<dbReference type="PANTHER" id="PTHR34222:SF82">
    <property type="entry name" value="CCHC-TYPE DOMAIN-CONTAINING PROTEIN"/>
    <property type="match status" value="1"/>
</dbReference>
<evidence type="ECO:0000313" key="3">
    <source>
        <dbReference type="Proteomes" id="UP000189701"/>
    </source>
</evidence>
<dbReference type="STRING" id="4096.A0A1U7V3P9"/>
<protein>
    <submittedName>
        <fullName evidence="4">Uncharacterized protein LOC104213219</fullName>
    </submittedName>
</protein>
<dbReference type="Proteomes" id="UP000189701">
    <property type="component" value="Unplaced"/>
</dbReference>
<dbReference type="PANTHER" id="PTHR34222">
    <property type="entry name" value="GAG_PRE-INTEGRS DOMAIN-CONTAINING PROTEIN"/>
    <property type="match status" value="1"/>
</dbReference>
<organism evidence="3 4">
    <name type="scientific">Nicotiana sylvestris</name>
    <name type="common">Wood tobacco</name>
    <name type="synonym">South American tobacco</name>
    <dbReference type="NCBI Taxonomy" id="4096"/>
    <lineage>
        <taxon>Eukaryota</taxon>
        <taxon>Viridiplantae</taxon>
        <taxon>Streptophyta</taxon>
        <taxon>Embryophyta</taxon>
        <taxon>Tracheophyta</taxon>
        <taxon>Spermatophyta</taxon>
        <taxon>Magnoliopsida</taxon>
        <taxon>eudicotyledons</taxon>
        <taxon>Gunneridae</taxon>
        <taxon>Pentapetalae</taxon>
        <taxon>asterids</taxon>
        <taxon>lamiids</taxon>
        <taxon>Solanales</taxon>
        <taxon>Solanaceae</taxon>
        <taxon>Nicotianoideae</taxon>
        <taxon>Nicotianeae</taxon>
        <taxon>Nicotiana</taxon>
    </lineage>
</organism>
<keyword evidence="3" id="KW-1185">Reference proteome</keyword>
<evidence type="ECO:0000259" key="2">
    <source>
        <dbReference type="Pfam" id="PF25597"/>
    </source>
</evidence>
<dbReference type="InterPro" id="IPR013103">
    <property type="entry name" value="RVT_2"/>
</dbReference>
<dbReference type="InterPro" id="IPR057670">
    <property type="entry name" value="SH3_retrovirus"/>
</dbReference>
<evidence type="ECO:0000259" key="1">
    <source>
        <dbReference type="Pfam" id="PF07727"/>
    </source>
</evidence>
<dbReference type="eggNOG" id="KOG0017">
    <property type="taxonomic scope" value="Eukaryota"/>
</dbReference>
<evidence type="ECO:0000313" key="4">
    <source>
        <dbReference type="RefSeq" id="XP_009761008.1"/>
    </source>
</evidence>
<feature type="domain" description="Retroviral polymerase SH3-like" evidence="2">
    <location>
        <begin position="265"/>
        <end position="325"/>
    </location>
</feature>
<dbReference type="RefSeq" id="XP_009761008.1">
    <property type="nucleotide sequence ID" value="XM_009762706.1"/>
</dbReference>
<reference evidence="4" key="2">
    <citation type="submission" date="2025-08" db="UniProtKB">
        <authorList>
            <consortium name="RefSeq"/>
        </authorList>
    </citation>
    <scope>IDENTIFICATION</scope>
    <source>
        <tissue evidence="4">Leaf</tissue>
    </source>
</reference>
<sequence>MSHETASVSEYFSKLKNTLDEYWSMVPLPCDCEKHKKYAEHMEQQKLVQFLMGLNEVYAQARIQVSLTVPMPTLNQAYNMIMKDESHRAQSSMISQLILGLQQMNMTDQTTFAFTQNNKFKKNNGMYCNYCHMKGHLKENCYKLVGYPPGSEPNSWVILHWGLKPNGPLHWQGEGIGKEKDGLYILQLTKKPLPIKGPEQSSLSVLRTLTPVNSSTPAIHTSGECVLPTTFRINRLPSLVLSGKSPFELFRGYPPSLTHVKVLSCLCYATTPHLLHKFSSRAIPAIFLGYSETQKGYKLYNILTGTFFVSRGVSFRESVFPFKHSKFTFLCYPPPDSTHPFPPNSAIPYTDVSCKSHARLRYSFTFHSEASPSSSSTHVIPSIHISASPLLPHTPVMSPSQSFPCLLPHSFPSSPNGLRRSLRTSKPPIWLTDYVPGTKSSNTPYPLSIFLCYSALSPSYRTCLTAFSSIVEPHSFEQAVSDSKWVFKVKYKADVTVERYKTRLVAKGFTQQEGLDFLETFFPVVKMVTIRSV</sequence>
<accession>A0A1U7V3P9</accession>